<evidence type="ECO:0000313" key="2">
    <source>
        <dbReference type="Proteomes" id="UP001230908"/>
    </source>
</evidence>
<dbReference type="Proteomes" id="UP001230908">
    <property type="component" value="Unassembled WGS sequence"/>
</dbReference>
<keyword evidence="2" id="KW-1185">Reference proteome</keyword>
<sequence length="98" mass="11040">MTSNRSQKRAIRARMAVTGEPYSVAARELRELIGKSDGLPRRIPGAYLDQVPIPRRSRRPLRIVRDAQSIAVHLTGYFRGFRRGQEIAHMAAAELDQG</sequence>
<gene>
    <name evidence="1" type="ORF">RB614_31440</name>
</gene>
<accession>A0ABU0ZRE0</accession>
<comment type="caution">
    <text evidence="1">The sequence shown here is derived from an EMBL/GenBank/DDBJ whole genome shotgun (WGS) entry which is preliminary data.</text>
</comment>
<name>A0ABU0ZRE0_9ACTN</name>
<dbReference type="RefSeq" id="WP_308716376.1">
    <property type="nucleotide sequence ID" value="NZ_JAVHUY010000037.1"/>
</dbReference>
<dbReference type="EMBL" id="JAVHUY010000037">
    <property type="protein sequence ID" value="MDQ7909047.1"/>
    <property type="molecule type" value="Genomic_DNA"/>
</dbReference>
<proteinExistence type="predicted"/>
<evidence type="ECO:0000313" key="1">
    <source>
        <dbReference type="EMBL" id="MDQ7909047.1"/>
    </source>
</evidence>
<reference evidence="1 2" key="1">
    <citation type="submission" date="2023-08" db="EMBL/GenBank/DDBJ databases">
        <title>Phytohabitans sansha sp. nov., isolated from marine sediment.</title>
        <authorList>
            <person name="Zhao Y."/>
            <person name="Yi K."/>
        </authorList>
    </citation>
    <scope>NUCLEOTIDE SEQUENCE [LARGE SCALE GENOMIC DNA]</scope>
    <source>
        <strain evidence="1 2">ZYX-F-186</strain>
    </source>
</reference>
<organism evidence="1 2">
    <name type="scientific">Phytohabitans maris</name>
    <dbReference type="NCBI Taxonomy" id="3071409"/>
    <lineage>
        <taxon>Bacteria</taxon>
        <taxon>Bacillati</taxon>
        <taxon>Actinomycetota</taxon>
        <taxon>Actinomycetes</taxon>
        <taxon>Micromonosporales</taxon>
        <taxon>Micromonosporaceae</taxon>
    </lineage>
</organism>
<protein>
    <submittedName>
        <fullName evidence="1">Uncharacterized protein</fullName>
    </submittedName>
</protein>